<evidence type="ECO:0000313" key="2">
    <source>
        <dbReference type="Proteomes" id="UP000183794"/>
    </source>
</evidence>
<sequence length="60" mass="6659">MTTKNKGGRPSVNPYLKRNSSLKFNQAEIDAFDKLGLSLKEGVRQAVSEFLAKGSRNEKC</sequence>
<name>A0A1L0AKC3_9GAMM</name>
<dbReference type="EMBL" id="FPLD01000123">
    <property type="protein sequence ID" value="SGZ16172.1"/>
    <property type="molecule type" value="Genomic_DNA"/>
</dbReference>
<reference evidence="1 2" key="1">
    <citation type="submission" date="2016-11" db="EMBL/GenBank/DDBJ databases">
        <authorList>
            <person name="Jaros S."/>
            <person name="Januszkiewicz K."/>
            <person name="Wedrychowicz H."/>
        </authorList>
    </citation>
    <scope>NUCLEOTIDE SEQUENCE [LARGE SCALE GENOMIC DNA]</scope>
    <source>
        <strain evidence="1">NVI 5450</strain>
    </source>
</reference>
<protein>
    <submittedName>
        <fullName evidence="1">Uncharacterized protein</fullName>
    </submittedName>
</protein>
<gene>
    <name evidence="1" type="ORF">NVI5450_4274</name>
</gene>
<dbReference type="Proteomes" id="UP000183794">
    <property type="component" value="Unassembled WGS sequence"/>
</dbReference>
<dbReference type="RefSeq" id="WP_075473312.1">
    <property type="nucleotide sequence ID" value="NZ_CAWQZC010000019.1"/>
</dbReference>
<dbReference type="AlphaFoldDB" id="A0A1L0AKC3"/>
<organism evidence="1 2">
    <name type="scientific">Moritella viscosa</name>
    <dbReference type="NCBI Taxonomy" id="80854"/>
    <lineage>
        <taxon>Bacteria</taxon>
        <taxon>Pseudomonadati</taxon>
        <taxon>Pseudomonadota</taxon>
        <taxon>Gammaproteobacteria</taxon>
        <taxon>Alteromonadales</taxon>
        <taxon>Moritellaceae</taxon>
        <taxon>Moritella</taxon>
    </lineage>
</organism>
<proteinExistence type="predicted"/>
<dbReference type="GeneID" id="61298381"/>
<evidence type="ECO:0000313" key="1">
    <source>
        <dbReference type="EMBL" id="SGZ16172.1"/>
    </source>
</evidence>
<accession>A0A1L0AKC3</accession>